<dbReference type="CDD" id="cd21153">
    <property type="entry name" value="PUA_RlmI"/>
    <property type="match status" value="1"/>
</dbReference>
<dbReference type="InterPro" id="IPR015947">
    <property type="entry name" value="PUA-like_sf"/>
</dbReference>
<accession>I4AQX3</accession>
<keyword evidence="11" id="KW-1185">Reference proteome</keyword>
<dbReference type="CDD" id="cd11572">
    <property type="entry name" value="RlmI_M_like"/>
    <property type="match status" value="1"/>
</dbReference>
<dbReference type="Pfam" id="PF17785">
    <property type="entry name" value="PUA_3"/>
    <property type="match status" value="1"/>
</dbReference>
<evidence type="ECO:0000313" key="10">
    <source>
        <dbReference type="EMBL" id="AFM06358.1"/>
    </source>
</evidence>
<dbReference type="InterPro" id="IPR019614">
    <property type="entry name" value="SAM-dep_methyl-trfase"/>
</dbReference>
<dbReference type="GO" id="GO:0003723">
    <property type="term" value="F:RNA binding"/>
    <property type="evidence" value="ECO:0007669"/>
    <property type="project" value="UniProtKB-KW"/>
</dbReference>
<evidence type="ECO:0000313" key="11">
    <source>
        <dbReference type="Proteomes" id="UP000006054"/>
    </source>
</evidence>
<protein>
    <submittedName>
        <fullName evidence="10">Putative SAM-dependent methyltransferase</fullName>
    </submittedName>
</protein>
<dbReference type="CDD" id="cd02440">
    <property type="entry name" value="AdoMet_MTases"/>
    <property type="match status" value="1"/>
</dbReference>
<evidence type="ECO:0000256" key="6">
    <source>
        <dbReference type="ARBA" id="ARBA00022691"/>
    </source>
</evidence>
<dbReference type="KEGG" id="fli:Fleli_4062"/>
<dbReference type="PROSITE" id="PS50890">
    <property type="entry name" value="PUA"/>
    <property type="match status" value="1"/>
</dbReference>
<dbReference type="PANTHER" id="PTHR42873">
    <property type="entry name" value="RIBOSOMAL RNA LARGE SUBUNIT METHYLTRANSFERASE"/>
    <property type="match status" value="1"/>
</dbReference>
<dbReference type="RefSeq" id="WP_014799781.1">
    <property type="nucleotide sequence ID" value="NC_018018.1"/>
</dbReference>
<name>I4AQX3_BERLS</name>
<dbReference type="InterPro" id="IPR036974">
    <property type="entry name" value="PUA_sf"/>
</dbReference>
<evidence type="ECO:0000256" key="2">
    <source>
        <dbReference type="ARBA" id="ARBA00022490"/>
    </source>
</evidence>
<dbReference type="Gene3D" id="3.40.50.150">
    <property type="entry name" value="Vaccinia Virus protein VP39"/>
    <property type="match status" value="1"/>
</dbReference>
<dbReference type="Proteomes" id="UP000006054">
    <property type="component" value="Chromosome"/>
</dbReference>
<dbReference type="InterPro" id="IPR041532">
    <property type="entry name" value="RlmI-like_PUA"/>
</dbReference>
<gene>
    <name evidence="10" type="ordered locus">Fleli_4062</name>
</gene>
<dbReference type="PATRIC" id="fig|880071.3.peg.4062"/>
<evidence type="ECO:0000256" key="4">
    <source>
        <dbReference type="ARBA" id="ARBA00022603"/>
    </source>
</evidence>
<dbReference type="STRING" id="880071.Fleli_4062"/>
<dbReference type="SUPFAM" id="SSF88697">
    <property type="entry name" value="PUA domain-like"/>
    <property type="match status" value="1"/>
</dbReference>
<proteinExistence type="inferred from homology"/>
<evidence type="ECO:0000256" key="5">
    <source>
        <dbReference type="ARBA" id="ARBA00022679"/>
    </source>
</evidence>
<evidence type="ECO:0000256" key="1">
    <source>
        <dbReference type="ARBA" id="ARBA00004496"/>
    </source>
</evidence>
<dbReference type="HOGENOM" id="CLU_014042_0_0_10"/>
<evidence type="ECO:0000256" key="3">
    <source>
        <dbReference type="ARBA" id="ARBA00022552"/>
    </source>
</evidence>
<keyword evidence="2" id="KW-0963">Cytoplasm</keyword>
<sequence length="421" mass="47397">MTSYPIVLLKKGREKSILNQHPWIFSGAVQKMPNLPNGEIVAVQDAGGRILGYGFFDPNSQITCRIFEFTRFHDKKTEFIADEAYFHQKIKNAYNLRENYLLNSSTNAYRLLHAEGDFFSGVIVDIYDTVASVQLLTKGTERIAKHIFSGIRAIGIEHIYLHIKESTKNIEGLGEDAIIKQGWQLEEGQTKNDIPLMPVQILENNLKFKVDVVNGQKTGFFIDQRENRELVKQYSKDKSVLNCFGYTGGFSVYAIDGGAKKVVSVDISKDATDEANQNVALNFNSLMRANNNHEAIAQDCFEYLKGLDTNLETNEEEQFDIIILDPPAFSKNKRSLPKASRGYINLNELGFKKVKSGGLVFTFSCSGSVSKDLFRKLVFTAAAEAGRKVRIVHQLTQPLDHPINIYHPEGEYLKGLVLQVE</sequence>
<dbReference type="GO" id="GO:0005737">
    <property type="term" value="C:cytoplasm"/>
    <property type="evidence" value="ECO:0007669"/>
    <property type="project" value="UniProtKB-SubCell"/>
</dbReference>
<comment type="similarity">
    <text evidence="8">Belongs to the methyltransferase superfamily. RlmI family.</text>
</comment>
<dbReference type="SUPFAM" id="SSF53335">
    <property type="entry name" value="S-adenosyl-L-methionine-dependent methyltransferases"/>
    <property type="match status" value="1"/>
</dbReference>
<keyword evidence="5 10" id="KW-0808">Transferase</keyword>
<dbReference type="eggNOG" id="COG1092">
    <property type="taxonomic scope" value="Bacteria"/>
</dbReference>
<dbReference type="GO" id="GO:0032259">
    <property type="term" value="P:methylation"/>
    <property type="evidence" value="ECO:0007669"/>
    <property type="project" value="UniProtKB-KW"/>
</dbReference>
<comment type="subcellular location">
    <subcellularLocation>
        <location evidence="1">Cytoplasm</location>
    </subcellularLocation>
</comment>
<dbReference type="GO" id="GO:0006364">
    <property type="term" value="P:rRNA processing"/>
    <property type="evidence" value="ECO:0007669"/>
    <property type="project" value="UniProtKB-KW"/>
</dbReference>
<keyword evidence="4 10" id="KW-0489">Methyltransferase</keyword>
<feature type="domain" description="PUA" evidence="9">
    <location>
        <begin position="5"/>
        <end position="79"/>
    </location>
</feature>
<dbReference type="SMART" id="SM00359">
    <property type="entry name" value="PUA"/>
    <property type="match status" value="1"/>
</dbReference>
<keyword evidence="6" id="KW-0949">S-adenosyl-L-methionine</keyword>
<evidence type="ECO:0000259" key="9">
    <source>
        <dbReference type="SMART" id="SM00359"/>
    </source>
</evidence>
<evidence type="ECO:0000256" key="7">
    <source>
        <dbReference type="ARBA" id="ARBA00022884"/>
    </source>
</evidence>
<dbReference type="Gene3D" id="3.30.750.80">
    <property type="entry name" value="RNA methyltransferase domain (HRMD) like"/>
    <property type="match status" value="1"/>
</dbReference>
<dbReference type="GO" id="GO:0008168">
    <property type="term" value="F:methyltransferase activity"/>
    <property type="evidence" value="ECO:0007669"/>
    <property type="project" value="UniProtKB-KW"/>
</dbReference>
<organism evidence="10 11">
    <name type="scientific">Bernardetia litoralis (strain ATCC 23117 / DSM 6794 / NBRC 15988 / NCIMB 1366 / Fx l1 / Sio-4)</name>
    <name type="common">Flexibacter litoralis</name>
    <dbReference type="NCBI Taxonomy" id="880071"/>
    <lineage>
        <taxon>Bacteria</taxon>
        <taxon>Pseudomonadati</taxon>
        <taxon>Bacteroidota</taxon>
        <taxon>Cytophagia</taxon>
        <taxon>Cytophagales</taxon>
        <taxon>Bernardetiaceae</taxon>
        <taxon>Bernardetia</taxon>
    </lineage>
</organism>
<dbReference type="InterPro" id="IPR002478">
    <property type="entry name" value="PUA"/>
</dbReference>
<dbReference type="PANTHER" id="PTHR42873:SF1">
    <property type="entry name" value="S-ADENOSYLMETHIONINE-DEPENDENT METHYLTRANSFERASE DOMAIN-CONTAINING PROTEIN"/>
    <property type="match status" value="1"/>
</dbReference>
<dbReference type="AlphaFoldDB" id="I4AQX3"/>
<evidence type="ECO:0000256" key="8">
    <source>
        <dbReference type="ARBA" id="ARBA00038091"/>
    </source>
</evidence>
<keyword evidence="7" id="KW-0694">RNA-binding</keyword>
<keyword evidence="3" id="KW-0698">rRNA processing</keyword>
<reference evidence="11" key="1">
    <citation type="submission" date="2012-06" db="EMBL/GenBank/DDBJ databases">
        <title>The complete genome of Flexibacter litoralis DSM 6794.</title>
        <authorList>
            <person name="Lucas S."/>
            <person name="Copeland A."/>
            <person name="Lapidus A."/>
            <person name="Glavina del Rio T."/>
            <person name="Dalin E."/>
            <person name="Tice H."/>
            <person name="Bruce D."/>
            <person name="Goodwin L."/>
            <person name="Pitluck S."/>
            <person name="Peters L."/>
            <person name="Ovchinnikova G."/>
            <person name="Lu M."/>
            <person name="Kyrpides N."/>
            <person name="Mavromatis K."/>
            <person name="Ivanova N."/>
            <person name="Brettin T."/>
            <person name="Detter J.C."/>
            <person name="Han C."/>
            <person name="Larimer F."/>
            <person name="Land M."/>
            <person name="Hauser L."/>
            <person name="Markowitz V."/>
            <person name="Cheng J.-F."/>
            <person name="Hugenholtz P."/>
            <person name="Woyke T."/>
            <person name="Wu D."/>
            <person name="Spring S."/>
            <person name="Lang E."/>
            <person name="Kopitz M."/>
            <person name="Brambilla E."/>
            <person name="Klenk H.-P."/>
            <person name="Eisen J.A."/>
        </authorList>
    </citation>
    <scope>NUCLEOTIDE SEQUENCE [LARGE SCALE GENOMIC DNA]</scope>
    <source>
        <strain evidence="11">ATCC 23117 / DSM 6794 / NBRC 15988 / NCIMB 1366 / Sio-4</strain>
    </source>
</reference>
<dbReference type="Pfam" id="PF10672">
    <property type="entry name" value="Methyltrans_SAM"/>
    <property type="match status" value="1"/>
</dbReference>
<dbReference type="Gene3D" id="2.30.130.10">
    <property type="entry name" value="PUA domain"/>
    <property type="match status" value="1"/>
</dbReference>
<dbReference type="InterPro" id="IPR029063">
    <property type="entry name" value="SAM-dependent_MTases_sf"/>
</dbReference>
<dbReference type="OrthoDB" id="9805492at2"/>
<dbReference type="EMBL" id="CP003345">
    <property type="protein sequence ID" value="AFM06358.1"/>
    <property type="molecule type" value="Genomic_DNA"/>
</dbReference>